<dbReference type="Gene3D" id="3.40.50.300">
    <property type="entry name" value="P-loop containing nucleotide triphosphate hydrolases"/>
    <property type="match status" value="1"/>
</dbReference>
<keyword evidence="1" id="KW-0808">Transferase</keyword>
<dbReference type="PANTHER" id="PTHR37816:SF2">
    <property type="entry name" value="DNA TOPOLOGY MODULATION PROTEIN FLAR-RELATED PROTEIN"/>
    <property type="match status" value="1"/>
</dbReference>
<comment type="caution">
    <text evidence="1">The sequence shown here is derived from an EMBL/GenBank/DDBJ whole genome shotgun (WGS) entry which is preliminary data.</text>
</comment>
<organism evidence="1 2">
    <name type="scientific">Rothia dentocariosa</name>
    <dbReference type="NCBI Taxonomy" id="2047"/>
    <lineage>
        <taxon>Bacteria</taxon>
        <taxon>Bacillati</taxon>
        <taxon>Actinomycetota</taxon>
        <taxon>Actinomycetes</taxon>
        <taxon>Micrococcales</taxon>
        <taxon>Micrococcaceae</taxon>
        <taxon>Rothia</taxon>
    </lineage>
</organism>
<dbReference type="GO" id="GO:0016301">
    <property type="term" value="F:kinase activity"/>
    <property type="evidence" value="ECO:0007669"/>
    <property type="project" value="UniProtKB-KW"/>
</dbReference>
<protein>
    <submittedName>
        <fullName evidence="1">Adenylate kinase</fullName>
    </submittedName>
</protein>
<dbReference type="InterPro" id="IPR027417">
    <property type="entry name" value="P-loop_NTPase"/>
</dbReference>
<keyword evidence="1" id="KW-0418">Kinase</keyword>
<reference evidence="1" key="1">
    <citation type="submission" date="2017-10" db="EMBL/GenBank/DDBJ databases">
        <title>Kefir isolates.</title>
        <authorList>
            <person name="Kim Y."/>
            <person name="Blasche S."/>
        </authorList>
    </citation>
    <scope>NUCLEOTIDE SEQUENCE [LARGE SCALE GENOMIC DNA]</scope>
    <source>
        <strain evidence="1">OG2-2</strain>
    </source>
</reference>
<dbReference type="SUPFAM" id="SSF52540">
    <property type="entry name" value="P-loop containing nucleoside triphosphate hydrolases"/>
    <property type="match status" value="1"/>
</dbReference>
<dbReference type="RefSeq" id="WP_070620593.1">
    <property type="nucleotide sequence ID" value="NZ_CAURLQ010000002.1"/>
</dbReference>
<dbReference type="AlphaFoldDB" id="A0A2A8D7W8"/>
<name>A0A2A8D7W8_9MICC</name>
<gene>
    <name evidence="1" type="ORF">CRM92_02230</name>
</gene>
<evidence type="ECO:0000313" key="1">
    <source>
        <dbReference type="EMBL" id="PEN16877.1"/>
    </source>
</evidence>
<evidence type="ECO:0000313" key="2">
    <source>
        <dbReference type="Proteomes" id="UP000219947"/>
    </source>
</evidence>
<proteinExistence type="predicted"/>
<accession>A0A2A8D7W8</accession>
<dbReference type="PANTHER" id="PTHR37816">
    <property type="entry name" value="YALI0E33011P"/>
    <property type="match status" value="1"/>
</dbReference>
<dbReference type="Proteomes" id="UP000219947">
    <property type="component" value="Unassembled WGS sequence"/>
</dbReference>
<sequence length="155" mass="18100">MMKRIAILGRGGAGKSTLASYLATRYKLPVFELDQYFWDEDLTPTPVDQWNIIHQQIISEPEWIIDGDLGVYDTKLLERLKAADTVILLDFSARVCSMRALRRSPENLEFWKWILRYRRDSLPRIMAACAHPEVQAHIYRFCAPAELDNFLENLR</sequence>
<dbReference type="EMBL" id="PDEV01000001">
    <property type="protein sequence ID" value="PEN16877.1"/>
    <property type="molecule type" value="Genomic_DNA"/>
</dbReference>
<dbReference type="InterPro" id="IPR052922">
    <property type="entry name" value="Cytidylate_Kinase-2"/>
</dbReference>
<keyword evidence="2" id="KW-1185">Reference proteome</keyword>